<keyword evidence="3" id="KW-1185">Reference proteome</keyword>
<keyword evidence="1" id="KW-0472">Membrane</keyword>
<feature type="transmembrane region" description="Helical" evidence="1">
    <location>
        <begin position="122"/>
        <end position="146"/>
    </location>
</feature>
<proteinExistence type="predicted"/>
<name>A0A366RP09_9HYPO</name>
<evidence type="ECO:0000313" key="2">
    <source>
        <dbReference type="EMBL" id="RBR18130.1"/>
    </source>
</evidence>
<reference evidence="2 3" key="1">
    <citation type="submission" date="2018-06" db="EMBL/GenBank/DDBJ databases">
        <title>Fusarium incarnatum-equiseti species complex species 28.</title>
        <authorList>
            <person name="Gardiner D.M."/>
        </authorList>
    </citation>
    <scope>NUCLEOTIDE SEQUENCE [LARGE SCALE GENOMIC DNA]</scope>
    <source>
        <strain evidence="2 3">FIESC_28</strain>
    </source>
</reference>
<gene>
    <name evidence="2" type="ORF">FIESC28_06196</name>
</gene>
<sequence length="338" mass="37242">MLNTTFDCASIHQFADFFALNTTNVTTAVEACPEKCSLAWGKGNPDLSGIGVFVSHILQLAVCLLLGPCYAIVYPFLDRKRQKHLAGIHIKALQTTLLLACPIAVASIIDLKRRSTLFEARFIYYLNFMELLAACVLVSTMVVHTGEDEAFLIETRETITLVLGIVMQIGLSTGVMHWVDRRSLSAKDVRAFVTACERSGVVVPIPPSDWANKYNKNLRSFLIVLLLISIVAAVAIYMLIANFKSKSRSVWLCLVSAGLASGVAYSFAKMHLARVDLARFSKNGYADNEWGFGQIVALFAWVPLLVELSIPLLISGSRALTPLWARARRGRQEQSSEA</sequence>
<dbReference type="Proteomes" id="UP000253153">
    <property type="component" value="Unassembled WGS sequence"/>
</dbReference>
<evidence type="ECO:0000256" key="1">
    <source>
        <dbReference type="SAM" id="Phobius"/>
    </source>
</evidence>
<dbReference type="OrthoDB" id="4582561at2759"/>
<organism evidence="2 3">
    <name type="scientific">Fusarium coffeatum</name>
    <dbReference type="NCBI Taxonomy" id="231269"/>
    <lineage>
        <taxon>Eukaryota</taxon>
        <taxon>Fungi</taxon>
        <taxon>Dikarya</taxon>
        <taxon>Ascomycota</taxon>
        <taxon>Pezizomycotina</taxon>
        <taxon>Sordariomycetes</taxon>
        <taxon>Hypocreomycetidae</taxon>
        <taxon>Hypocreales</taxon>
        <taxon>Nectriaceae</taxon>
        <taxon>Fusarium</taxon>
        <taxon>Fusarium incarnatum-equiseti species complex</taxon>
    </lineage>
</organism>
<feature type="transmembrane region" description="Helical" evidence="1">
    <location>
        <begin position="50"/>
        <end position="73"/>
    </location>
</feature>
<protein>
    <submittedName>
        <fullName evidence="2">Uncharacterized protein</fullName>
    </submittedName>
</protein>
<keyword evidence="1" id="KW-1133">Transmembrane helix</keyword>
<dbReference type="GeneID" id="41995636"/>
<feature type="transmembrane region" description="Helical" evidence="1">
    <location>
        <begin position="221"/>
        <end position="243"/>
    </location>
</feature>
<dbReference type="EMBL" id="QKXC01000128">
    <property type="protein sequence ID" value="RBR18130.1"/>
    <property type="molecule type" value="Genomic_DNA"/>
</dbReference>
<comment type="caution">
    <text evidence="2">The sequence shown here is derived from an EMBL/GenBank/DDBJ whole genome shotgun (WGS) entry which is preliminary data.</text>
</comment>
<feature type="transmembrane region" description="Helical" evidence="1">
    <location>
        <begin position="289"/>
        <end position="314"/>
    </location>
</feature>
<dbReference type="RefSeq" id="XP_031015586.1">
    <property type="nucleotide sequence ID" value="XM_031160340.1"/>
</dbReference>
<evidence type="ECO:0000313" key="3">
    <source>
        <dbReference type="Proteomes" id="UP000253153"/>
    </source>
</evidence>
<accession>A0A366RP09</accession>
<dbReference type="AlphaFoldDB" id="A0A366RP09"/>
<feature type="transmembrane region" description="Helical" evidence="1">
    <location>
        <begin position="158"/>
        <end position="179"/>
    </location>
</feature>
<feature type="transmembrane region" description="Helical" evidence="1">
    <location>
        <begin position="249"/>
        <end position="268"/>
    </location>
</feature>
<keyword evidence="1" id="KW-0812">Transmembrane</keyword>